<feature type="signal peptide" evidence="1">
    <location>
        <begin position="1"/>
        <end position="37"/>
    </location>
</feature>
<evidence type="ECO:0000313" key="4">
    <source>
        <dbReference type="Proteomes" id="UP000494205"/>
    </source>
</evidence>
<organism evidence="3 4">
    <name type="scientific">Paraburkholderia rhynchosiae</name>
    <dbReference type="NCBI Taxonomy" id="487049"/>
    <lineage>
        <taxon>Bacteria</taxon>
        <taxon>Pseudomonadati</taxon>
        <taxon>Pseudomonadota</taxon>
        <taxon>Betaproteobacteria</taxon>
        <taxon>Burkholderiales</taxon>
        <taxon>Burkholderiaceae</taxon>
        <taxon>Paraburkholderia</taxon>
    </lineage>
</organism>
<dbReference type="Proteomes" id="UP000494205">
    <property type="component" value="Unassembled WGS sequence"/>
</dbReference>
<dbReference type="PIRSF" id="PIRSF036226">
    <property type="entry name" value="UCP036226"/>
    <property type="match status" value="1"/>
</dbReference>
<dbReference type="RefSeq" id="WP_244201343.1">
    <property type="nucleotide sequence ID" value="NZ_PNXY01000020.1"/>
</dbReference>
<proteinExistence type="predicted"/>
<dbReference type="AlphaFoldDB" id="A0A6J5C2I7"/>
<name>A0A6J5C2I7_9BURK</name>
<dbReference type="InterPro" id="IPR014602">
    <property type="entry name" value="UCP036226"/>
</dbReference>
<dbReference type="InterPro" id="IPR012674">
    <property type="entry name" value="Calycin"/>
</dbReference>
<dbReference type="InterPro" id="IPR014878">
    <property type="entry name" value="THAP4-like_heme-bd"/>
</dbReference>
<protein>
    <recommendedName>
        <fullName evidence="2">THAP4-like heme-binding domain-containing protein</fullName>
    </recommendedName>
</protein>
<dbReference type="Pfam" id="PF08768">
    <property type="entry name" value="THAP4_heme-bd"/>
    <property type="match status" value="1"/>
</dbReference>
<evidence type="ECO:0000259" key="2">
    <source>
        <dbReference type="Pfam" id="PF08768"/>
    </source>
</evidence>
<dbReference type="EMBL" id="CADIJZ010000022">
    <property type="protein sequence ID" value="CAB3724456.1"/>
    <property type="molecule type" value="Genomic_DNA"/>
</dbReference>
<feature type="domain" description="THAP4-like heme-binding" evidence="2">
    <location>
        <begin position="47"/>
        <end position="222"/>
    </location>
</feature>
<gene>
    <name evidence="3" type="ORF">LMG27174_05238</name>
</gene>
<keyword evidence="1" id="KW-0732">Signal</keyword>
<evidence type="ECO:0000256" key="1">
    <source>
        <dbReference type="SAM" id="SignalP"/>
    </source>
</evidence>
<dbReference type="SUPFAM" id="SSF50814">
    <property type="entry name" value="Lipocalins"/>
    <property type="match status" value="1"/>
</dbReference>
<sequence>MSNNRQKKPFLNNGTQMMNKYFVSFAIALSTVSTAYAQGTVIKGMDFGPLAKLAGTWRTVAAGGLDVAPGQVGSKVGTGNPAVEPYYEQLTFEPAADATNASDQHLVAMAYTLQVFRKRDNKQFHDQRGYLIYDKKNQTVYDSFCIPRAVCVVAEGKAGDQMTLTSQSKGVAESQYMLKNDATSVFSITFDMTGDTLKYAQKTQLHVYGKSFTHVDSSALSKAS</sequence>
<reference evidence="3 4" key="1">
    <citation type="submission" date="2020-04" db="EMBL/GenBank/DDBJ databases">
        <authorList>
            <person name="De Canck E."/>
        </authorList>
    </citation>
    <scope>NUCLEOTIDE SEQUENCE [LARGE SCALE GENOMIC DNA]</scope>
    <source>
        <strain evidence="3 4">LMG 27174</strain>
    </source>
</reference>
<accession>A0A6J5C2I7</accession>
<feature type="chain" id="PRO_5026858939" description="THAP4-like heme-binding domain-containing protein" evidence="1">
    <location>
        <begin position="38"/>
        <end position="224"/>
    </location>
</feature>
<dbReference type="Gene3D" id="2.40.128.20">
    <property type="match status" value="1"/>
</dbReference>
<evidence type="ECO:0000313" key="3">
    <source>
        <dbReference type="EMBL" id="CAB3724456.1"/>
    </source>
</evidence>